<name>A0A8C0ECQ0_BALMU</name>
<sequence>VTKPARRAHTSTPRAGREPAVTRADSPAALGDTEAAAGAQAGAPGPGTVGARRFLLCLYVLGFLVSVCGAGREVPAASAT</sequence>
<organism evidence="2">
    <name type="scientific">Balaenoptera musculus</name>
    <name type="common">Blue whale</name>
    <dbReference type="NCBI Taxonomy" id="9771"/>
    <lineage>
        <taxon>Eukaryota</taxon>
        <taxon>Metazoa</taxon>
        <taxon>Chordata</taxon>
        <taxon>Craniata</taxon>
        <taxon>Vertebrata</taxon>
        <taxon>Euteleostomi</taxon>
        <taxon>Mammalia</taxon>
        <taxon>Eutheria</taxon>
        <taxon>Laurasiatheria</taxon>
        <taxon>Artiodactyla</taxon>
        <taxon>Whippomorpha</taxon>
        <taxon>Cetacea</taxon>
        <taxon>Mysticeti</taxon>
        <taxon>Balaenopteridae</taxon>
        <taxon>Balaenoptera</taxon>
    </lineage>
</organism>
<protein>
    <submittedName>
        <fullName evidence="2">Uncharacterized protein</fullName>
    </submittedName>
</protein>
<reference evidence="2" key="1">
    <citation type="submission" date="2023-09" db="UniProtKB">
        <authorList>
            <consortium name="Ensembl"/>
        </authorList>
    </citation>
    <scope>IDENTIFICATION</scope>
</reference>
<feature type="region of interest" description="Disordered" evidence="1">
    <location>
        <begin position="1"/>
        <end position="44"/>
    </location>
</feature>
<proteinExistence type="predicted"/>
<evidence type="ECO:0000256" key="1">
    <source>
        <dbReference type="SAM" id="MobiDB-lite"/>
    </source>
</evidence>
<accession>A0A8C0ECQ0</accession>
<dbReference type="AlphaFoldDB" id="A0A8C0ECQ0"/>
<dbReference type="Ensembl" id="ENSBMST00010033974.1">
    <property type="protein sequence ID" value="ENSBMSP00010030899.1"/>
    <property type="gene ID" value="ENSBMSG00010022301.1"/>
</dbReference>
<evidence type="ECO:0000313" key="2">
    <source>
        <dbReference type="Ensembl" id="ENSBMSP00010030899.1"/>
    </source>
</evidence>
<feature type="compositionally biased region" description="Low complexity" evidence="1">
    <location>
        <begin position="27"/>
        <end position="43"/>
    </location>
</feature>